<dbReference type="PANTHER" id="PTHR47354">
    <property type="entry name" value="NADH OXIDOREDUCTASE HCR"/>
    <property type="match status" value="1"/>
</dbReference>
<evidence type="ECO:0000259" key="8">
    <source>
        <dbReference type="PROSITE" id="PS51085"/>
    </source>
</evidence>
<dbReference type="CDD" id="cd00207">
    <property type="entry name" value="fer2"/>
    <property type="match status" value="1"/>
</dbReference>
<dbReference type="SUPFAM" id="SSF52343">
    <property type="entry name" value="Ferredoxin reductase-like, C-terminal NADP-linked domain"/>
    <property type="match status" value="1"/>
</dbReference>
<dbReference type="InterPro" id="IPR050415">
    <property type="entry name" value="MRET"/>
</dbReference>
<dbReference type="PROSITE" id="PS00197">
    <property type="entry name" value="2FE2S_FER_1"/>
    <property type="match status" value="1"/>
</dbReference>
<evidence type="ECO:0000313" key="11">
    <source>
        <dbReference type="Proteomes" id="UP000887023"/>
    </source>
</evidence>
<dbReference type="RefSeq" id="WP_157079873.1">
    <property type="nucleotide sequence ID" value="NZ_CP079105.1"/>
</dbReference>
<dbReference type="Pfam" id="PF00970">
    <property type="entry name" value="FAD_binding_6"/>
    <property type="match status" value="1"/>
</dbReference>
<dbReference type="Gene3D" id="2.40.30.10">
    <property type="entry name" value="Translation factors"/>
    <property type="match status" value="1"/>
</dbReference>
<keyword evidence="6" id="KW-0408">Iron</keyword>
<feature type="domain" description="2Fe-2S ferredoxin-type" evidence="8">
    <location>
        <begin position="256"/>
        <end position="341"/>
    </location>
</feature>
<evidence type="ECO:0000256" key="1">
    <source>
        <dbReference type="ARBA" id="ARBA00001974"/>
    </source>
</evidence>
<reference evidence="10" key="1">
    <citation type="submission" date="2021-07" db="EMBL/GenBank/DDBJ databases">
        <title>Candidatus Kaistella beijingensis sp. nov. isolated from a municipal wastewater treatment plant is involved in sludge foaming.</title>
        <authorList>
            <person name="Song Y."/>
            <person name="Liu S.-J."/>
        </authorList>
    </citation>
    <scope>NUCLEOTIDE SEQUENCE</scope>
    <source>
        <strain evidence="10">DSM 43998</strain>
    </source>
</reference>
<evidence type="ECO:0000313" key="10">
    <source>
        <dbReference type="EMBL" id="QXQ15559.1"/>
    </source>
</evidence>
<dbReference type="PROSITE" id="PS51085">
    <property type="entry name" value="2FE2S_FER_2"/>
    <property type="match status" value="1"/>
</dbReference>
<evidence type="ECO:0000256" key="6">
    <source>
        <dbReference type="ARBA" id="ARBA00023004"/>
    </source>
</evidence>
<dbReference type="PROSITE" id="PS51384">
    <property type="entry name" value="FAD_FR"/>
    <property type="match status" value="1"/>
</dbReference>
<dbReference type="Gene3D" id="3.40.50.80">
    <property type="entry name" value="Nucleotide-binding domain of ferredoxin-NADP reductase (FNR) module"/>
    <property type="match status" value="1"/>
</dbReference>
<dbReference type="EMBL" id="CP079105">
    <property type="protein sequence ID" value="QXQ15559.1"/>
    <property type="molecule type" value="Genomic_DNA"/>
</dbReference>
<evidence type="ECO:0000259" key="9">
    <source>
        <dbReference type="PROSITE" id="PS51384"/>
    </source>
</evidence>
<accession>A0ABX8SF24</accession>
<dbReference type="InterPro" id="IPR006058">
    <property type="entry name" value="2Fe2S_fd_BS"/>
</dbReference>
<evidence type="ECO:0000256" key="4">
    <source>
        <dbReference type="ARBA" id="ARBA00022723"/>
    </source>
</evidence>
<dbReference type="PANTHER" id="PTHR47354:SF1">
    <property type="entry name" value="CARNITINE MONOOXYGENASE REDUCTASE SUBUNIT"/>
    <property type="match status" value="1"/>
</dbReference>
<dbReference type="InterPro" id="IPR039261">
    <property type="entry name" value="FNR_nucleotide-bd"/>
</dbReference>
<dbReference type="Gene3D" id="3.10.20.30">
    <property type="match status" value="1"/>
</dbReference>
<evidence type="ECO:0000256" key="5">
    <source>
        <dbReference type="ARBA" id="ARBA00023002"/>
    </source>
</evidence>
<organism evidence="10 11">
    <name type="scientific">Skermania pinensis</name>
    <dbReference type="NCBI Taxonomy" id="39122"/>
    <lineage>
        <taxon>Bacteria</taxon>
        <taxon>Bacillati</taxon>
        <taxon>Actinomycetota</taxon>
        <taxon>Actinomycetes</taxon>
        <taxon>Mycobacteriales</taxon>
        <taxon>Gordoniaceae</taxon>
        <taxon>Skermania</taxon>
    </lineage>
</organism>
<dbReference type="InterPro" id="IPR017938">
    <property type="entry name" value="Riboflavin_synthase-like_b-brl"/>
</dbReference>
<name>A0ABX8SF24_9ACTN</name>
<evidence type="ECO:0000256" key="3">
    <source>
        <dbReference type="ARBA" id="ARBA00022714"/>
    </source>
</evidence>
<keyword evidence="7" id="KW-0411">Iron-sulfur</keyword>
<proteinExistence type="predicted"/>
<dbReference type="InterPro" id="IPR008333">
    <property type="entry name" value="Cbr1-like_FAD-bd_dom"/>
</dbReference>
<keyword evidence="5" id="KW-0560">Oxidoreductase</keyword>
<dbReference type="InterPro" id="IPR036010">
    <property type="entry name" value="2Fe-2S_ferredoxin-like_sf"/>
</dbReference>
<keyword evidence="3" id="KW-0001">2Fe-2S</keyword>
<dbReference type="InterPro" id="IPR001041">
    <property type="entry name" value="2Fe-2S_ferredoxin-type"/>
</dbReference>
<dbReference type="Proteomes" id="UP000887023">
    <property type="component" value="Chromosome"/>
</dbReference>
<comment type="cofactor">
    <cofactor evidence="1">
        <name>FAD</name>
        <dbReference type="ChEBI" id="CHEBI:57692"/>
    </cofactor>
</comment>
<dbReference type="InterPro" id="IPR017927">
    <property type="entry name" value="FAD-bd_FR_type"/>
</dbReference>
<dbReference type="SUPFAM" id="SSF63380">
    <property type="entry name" value="Riboflavin synthase domain-like"/>
    <property type="match status" value="1"/>
</dbReference>
<keyword evidence="4" id="KW-0479">Metal-binding</keyword>
<evidence type="ECO:0000256" key="2">
    <source>
        <dbReference type="ARBA" id="ARBA00022630"/>
    </source>
</evidence>
<gene>
    <name evidence="10" type="ORF">KV203_00030</name>
</gene>
<dbReference type="Pfam" id="PF00111">
    <property type="entry name" value="Fer2"/>
    <property type="match status" value="1"/>
</dbReference>
<dbReference type="SUPFAM" id="SSF54292">
    <property type="entry name" value="2Fe-2S ferredoxin-like"/>
    <property type="match status" value="1"/>
</dbReference>
<evidence type="ECO:0000256" key="7">
    <source>
        <dbReference type="ARBA" id="ARBA00023014"/>
    </source>
</evidence>
<feature type="domain" description="FAD-binding FR-type" evidence="9">
    <location>
        <begin position="30"/>
        <end position="133"/>
    </location>
</feature>
<sequence>MALLGGLVEHTYLAYVEQVRYNPGRQHRPGRDLRVVLTDRRPVARDADVVELTFRAPDRADLPDWQPGCHLDVHLPSGLRRQYSLCGSPVDRSGYTVAVRRIPDGGGGSLEMHSLAIGTEVAVRGPRNGFPFVSAGSALFLAGGIGITPIIAMVRAARAIGMDWRLIYTGRSRESMPFLDEVELWEPDRVQIRCDDEHGLPSAADLLGAAPAGGAVYCCGPTSMLAVVRGGFADCAAATLHFERFSPPPVRDGRPLRVELARTGRSVVVAADESVLAAVRRVAPDVAYSCQQGFCGTCRVRVLAGRPEHRDHRLTAAERADGDMLICVSRAAETERLVLDL</sequence>
<dbReference type="InterPro" id="IPR012675">
    <property type="entry name" value="Beta-grasp_dom_sf"/>
</dbReference>
<protein>
    <submittedName>
        <fullName evidence="10">PDR/VanB family oxidoreductase</fullName>
    </submittedName>
</protein>
<keyword evidence="2" id="KW-0285">Flavoprotein</keyword>
<dbReference type="CDD" id="cd06185">
    <property type="entry name" value="PDR_like"/>
    <property type="match status" value="1"/>
</dbReference>
<dbReference type="PRINTS" id="PR00409">
    <property type="entry name" value="PHDIOXRDTASE"/>
</dbReference>
<keyword evidence="11" id="KW-1185">Reference proteome</keyword>